<keyword evidence="1" id="KW-0472">Membrane</keyword>
<organism evidence="2">
    <name type="scientific">Anopheles darlingi</name>
    <name type="common">Mosquito</name>
    <dbReference type="NCBI Taxonomy" id="43151"/>
    <lineage>
        <taxon>Eukaryota</taxon>
        <taxon>Metazoa</taxon>
        <taxon>Ecdysozoa</taxon>
        <taxon>Arthropoda</taxon>
        <taxon>Hexapoda</taxon>
        <taxon>Insecta</taxon>
        <taxon>Pterygota</taxon>
        <taxon>Neoptera</taxon>
        <taxon>Endopterygota</taxon>
        <taxon>Diptera</taxon>
        <taxon>Nematocera</taxon>
        <taxon>Culicoidea</taxon>
        <taxon>Culicidae</taxon>
        <taxon>Anophelinae</taxon>
        <taxon>Anopheles</taxon>
    </lineage>
</organism>
<sequence>MVSVASGGFESLVVVVVLAAVATVRFVARSVKSVLRSGCRERLATLTVVWVSCSGDNSARVIVNHERSKVLLIDVFRVLLIDCSHLFVPARHQHHYFLAAVDVTCWFTYRHEPPYLPPRTSYVQFL</sequence>
<proteinExistence type="predicted"/>
<feature type="transmembrane region" description="Helical" evidence="1">
    <location>
        <begin position="12"/>
        <end position="28"/>
    </location>
</feature>
<reference evidence="2" key="1">
    <citation type="submission" date="2018-01" db="EMBL/GenBank/DDBJ databases">
        <title>An insight into the sialome of Amazonian anophelines.</title>
        <authorList>
            <person name="Ribeiro J.M."/>
            <person name="Scarpassa V."/>
            <person name="Calvo E."/>
        </authorList>
    </citation>
    <scope>NUCLEOTIDE SEQUENCE</scope>
</reference>
<evidence type="ECO:0000313" key="2">
    <source>
        <dbReference type="EMBL" id="MBW74269.1"/>
    </source>
</evidence>
<protein>
    <submittedName>
        <fullName evidence="2">Putative secreted protein</fullName>
    </submittedName>
</protein>
<evidence type="ECO:0000256" key="1">
    <source>
        <dbReference type="SAM" id="Phobius"/>
    </source>
</evidence>
<dbReference type="AlphaFoldDB" id="A0A2M4D9P1"/>
<keyword evidence="1" id="KW-1133">Transmembrane helix</keyword>
<accession>A0A2M4D9P1</accession>
<keyword evidence="1" id="KW-0812">Transmembrane</keyword>
<name>A0A2M4D9P1_ANODA</name>
<dbReference type="EMBL" id="GGFL01010091">
    <property type="protein sequence ID" value="MBW74269.1"/>
    <property type="molecule type" value="Transcribed_RNA"/>
</dbReference>